<proteinExistence type="predicted"/>
<gene>
    <name evidence="1" type="ORF">SDC9_174785</name>
</gene>
<name>A0A645GTJ9_9ZZZZ</name>
<evidence type="ECO:0000313" key="1">
    <source>
        <dbReference type="EMBL" id="MPN27354.1"/>
    </source>
</evidence>
<accession>A0A645GTJ9</accession>
<sequence length="115" mass="12788">MVLADVRRMHAVFCKPLAQGTDVCVQGHIVGPGTVYAGHQARKNCRTRRSAHRLHGIGPLIAHAPGGQRVQMGRLQPRLAVAIQHIPPLGIAHDHHKLFFHPVLLSRRDIVWKQC</sequence>
<organism evidence="1">
    <name type="scientific">bioreactor metagenome</name>
    <dbReference type="NCBI Taxonomy" id="1076179"/>
    <lineage>
        <taxon>unclassified sequences</taxon>
        <taxon>metagenomes</taxon>
        <taxon>ecological metagenomes</taxon>
    </lineage>
</organism>
<comment type="caution">
    <text evidence="1">The sequence shown here is derived from an EMBL/GenBank/DDBJ whole genome shotgun (WGS) entry which is preliminary data.</text>
</comment>
<protein>
    <submittedName>
        <fullName evidence="1">Uncharacterized protein</fullName>
    </submittedName>
</protein>
<reference evidence="1" key="1">
    <citation type="submission" date="2019-08" db="EMBL/GenBank/DDBJ databases">
        <authorList>
            <person name="Kucharzyk K."/>
            <person name="Murdoch R.W."/>
            <person name="Higgins S."/>
            <person name="Loffler F."/>
        </authorList>
    </citation>
    <scope>NUCLEOTIDE SEQUENCE</scope>
</reference>
<dbReference type="AlphaFoldDB" id="A0A645GTJ9"/>
<dbReference type="EMBL" id="VSSQ01077205">
    <property type="protein sequence ID" value="MPN27354.1"/>
    <property type="molecule type" value="Genomic_DNA"/>
</dbReference>